<evidence type="ECO:0000313" key="4">
    <source>
        <dbReference type="Proteomes" id="UP001515480"/>
    </source>
</evidence>
<proteinExistence type="predicted"/>
<gene>
    <name evidence="3" type="ORF">AB1Y20_022151</name>
</gene>
<organism evidence="3 4">
    <name type="scientific">Prymnesium parvum</name>
    <name type="common">Toxic golden alga</name>
    <dbReference type="NCBI Taxonomy" id="97485"/>
    <lineage>
        <taxon>Eukaryota</taxon>
        <taxon>Haptista</taxon>
        <taxon>Haptophyta</taxon>
        <taxon>Prymnesiophyceae</taxon>
        <taxon>Prymnesiales</taxon>
        <taxon>Prymnesiaceae</taxon>
        <taxon>Prymnesium</taxon>
    </lineage>
</organism>
<protein>
    <recommendedName>
        <fullName evidence="2">Non-reducing end beta-L-arabinofuranosidase-like GH127 catalytic domain-containing protein</fullName>
    </recommendedName>
</protein>
<dbReference type="InterPro" id="IPR012878">
    <property type="entry name" value="Beta-AFase-like_GH127_cat"/>
</dbReference>
<dbReference type="PANTHER" id="PTHR31151:SF0">
    <property type="entry name" value="PROLINE-TRNA LIGASE (DUF1680)"/>
    <property type="match status" value="1"/>
</dbReference>
<evidence type="ECO:0000313" key="3">
    <source>
        <dbReference type="EMBL" id="KAL1520575.1"/>
    </source>
</evidence>
<dbReference type="Pfam" id="PF07944">
    <property type="entry name" value="Beta-AFase-like_GH127_cat"/>
    <property type="match status" value="1"/>
</dbReference>
<keyword evidence="4" id="KW-1185">Reference proteome</keyword>
<reference evidence="3 4" key="1">
    <citation type="journal article" date="2024" name="Science">
        <title>Giant polyketide synthase enzymes in the biosynthesis of giant marine polyether toxins.</title>
        <authorList>
            <person name="Fallon T.R."/>
            <person name="Shende V.V."/>
            <person name="Wierzbicki I.H."/>
            <person name="Pendleton A.L."/>
            <person name="Watervoot N.F."/>
            <person name="Auber R.P."/>
            <person name="Gonzalez D.J."/>
            <person name="Wisecaver J.H."/>
            <person name="Moore B.S."/>
        </authorList>
    </citation>
    <scope>NUCLEOTIDE SEQUENCE [LARGE SCALE GENOMIC DNA]</scope>
    <source>
        <strain evidence="3 4">12B1</strain>
    </source>
</reference>
<evidence type="ECO:0000259" key="2">
    <source>
        <dbReference type="Pfam" id="PF07944"/>
    </source>
</evidence>
<accession>A0AB34JF14</accession>
<name>A0AB34JF14_PRYPA</name>
<comment type="caution">
    <text evidence="3">The sequence shown here is derived from an EMBL/GenBank/DDBJ whole genome shotgun (WGS) entry which is preliminary data.</text>
</comment>
<sequence>MGTDWHSLVMMGPNKMRVQHLMSLMAALLLVVVVLITQQQLHGVPETSFPRRQAPRKQSDASASAAPLDAQALLSNPLRTLPPGEQTLQCVSYAGPMFFPYHPGGENVPRRPVRAARLPSPLDDPPPLHAARSAPLRAFPLSAVRLDPTSRPGIAQRTNTAFLLELDADRMLYFFRELSKLPHPKAEVKPYGGWESLGSGLRGEFLGHYLTAAASVVAATGDARLKGRCRYIVDVLRDCQAAHEDGYLSAFPQSEFAQVESFHSRSPWVPYYVMHKLLAGLLDVHRLLGDRTALEVCVSLATHLRARAFKILSLGAERWYTFINQEVGGMSEVLADLAVSTGNASWLQLGALFERPCFIGPLALAAGSGEAKAPAAEAIERMHANAHLPQLLGAMARYEVSGDGALRHAAENFFAELRRGHTFVTGGSTSGEVWLLANRLADPVMAQHADNYWSHDHAETCVAHNSMRVSRRLMQWGATAEEATVDHLLAHADYYERTLHNAVLGSQRGTLPGQMLYMMPMGSGVSKAGIPNAPQGHHWSDAEHHFWCCQGSGIEAFARLADSIFWERVPRRGAAARHLFVLQLLPAELTWREASVRLALSGDYPGAVDASTRHRVRLLLSPLHGEAASPLVVWVRLPPWAKAIEARAEGVAPLQPAVAGSLLHVRFPAAGRAAARPMLELHFDVATSWEPIKDTRPGMGILQAALYGPLSLAGLTYGERTLGPTAALLPVAPQARGELHALRLATPPSLRREAAAGCLITRWSSVWLVHADRTRSFLKAPPPLCVKRAAPIEDAISDIPQRAAPGYHLNDEQTAAACELAGCQMPGATAPFASGELYLMHNGTDAPVVAAAPPPVVDGFRRGGTDAANAATWRVTRSPVGLKPLDDLAADGAVEYVESFDRPGYVLSAAAGNGEVALLPLGAAGALQRWRRVPAAGAVLLESMDKPKKFLSLQEKASVSPLPMLHRSAAAASQFQLRLSTEENAVKLHPGAAFAQYPQVAFWTSPETQTTLIAGKARATRQTYLLFPINEMIDEHYTVYFCKLEYDPSEKEPPRFCR</sequence>
<evidence type="ECO:0000256" key="1">
    <source>
        <dbReference type="SAM" id="MobiDB-lite"/>
    </source>
</evidence>
<feature type="region of interest" description="Disordered" evidence="1">
    <location>
        <begin position="46"/>
        <end position="66"/>
    </location>
</feature>
<dbReference type="PANTHER" id="PTHR31151">
    <property type="entry name" value="PROLINE-TRNA LIGASE (DUF1680)"/>
    <property type="match status" value="1"/>
</dbReference>
<dbReference type="EMBL" id="JBGBPQ010000008">
    <property type="protein sequence ID" value="KAL1520575.1"/>
    <property type="molecule type" value="Genomic_DNA"/>
</dbReference>
<feature type="domain" description="Non-reducing end beta-L-arabinofuranosidase-like GH127 catalytic" evidence="2">
    <location>
        <begin position="153"/>
        <end position="561"/>
    </location>
</feature>
<dbReference type="Proteomes" id="UP001515480">
    <property type="component" value="Unassembled WGS sequence"/>
</dbReference>
<dbReference type="AlphaFoldDB" id="A0AB34JF14"/>